<name>A0A401TMD9_CHIPU</name>
<evidence type="ECO:0000313" key="2">
    <source>
        <dbReference type="EMBL" id="GCC43758.1"/>
    </source>
</evidence>
<proteinExistence type="predicted"/>
<sequence>MGACSGSWYSLRVFLNSLVACIDSGSRSRTSEIWACPIVTGRLGVKQKLVLGDRVLQSVEPEGRFKGRDTILSPATIPRPSEVGARGFDLEGAALCTVEPAFRYFTPP</sequence>
<evidence type="ECO:0000256" key="1">
    <source>
        <dbReference type="SAM" id="SignalP"/>
    </source>
</evidence>
<accession>A0A401TMD9</accession>
<organism evidence="2 3">
    <name type="scientific">Chiloscyllium punctatum</name>
    <name type="common">Brownbanded bambooshark</name>
    <name type="synonym">Hemiscyllium punctatum</name>
    <dbReference type="NCBI Taxonomy" id="137246"/>
    <lineage>
        <taxon>Eukaryota</taxon>
        <taxon>Metazoa</taxon>
        <taxon>Chordata</taxon>
        <taxon>Craniata</taxon>
        <taxon>Vertebrata</taxon>
        <taxon>Chondrichthyes</taxon>
        <taxon>Elasmobranchii</taxon>
        <taxon>Galeomorphii</taxon>
        <taxon>Galeoidea</taxon>
        <taxon>Orectolobiformes</taxon>
        <taxon>Hemiscylliidae</taxon>
        <taxon>Chiloscyllium</taxon>
    </lineage>
</organism>
<keyword evidence="3" id="KW-1185">Reference proteome</keyword>
<evidence type="ECO:0000313" key="3">
    <source>
        <dbReference type="Proteomes" id="UP000287033"/>
    </source>
</evidence>
<reference evidence="2 3" key="1">
    <citation type="journal article" date="2018" name="Nat. Ecol. Evol.">
        <title>Shark genomes provide insights into elasmobranch evolution and the origin of vertebrates.</title>
        <authorList>
            <person name="Hara Y"/>
            <person name="Yamaguchi K"/>
            <person name="Onimaru K"/>
            <person name="Kadota M"/>
            <person name="Koyanagi M"/>
            <person name="Keeley SD"/>
            <person name="Tatsumi K"/>
            <person name="Tanaka K"/>
            <person name="Motone F"/>
            <person name="Kageyama Y"/>
            <person name="Nozu R"/>
            <person name="Adachi N"/>
            <person name="Nishimura O"/>
            <person name="Nakagawa R"/>
            <person name="Tanegashima C"/>
            <person name="Kiyatake I"/>
            <person name="Matsumoto R"/>
            <person name="Murakumo K"/>
            <person name="Nishida K"/>
            <person name="Terakita A"/>
            <person name="Kuratani S"/>
            <person name="Sato K"/>
            <person name="Hyodo S Kuraku.S."/>
        </authorList>
    </citation>
    <scope>NUCLEOTIDE SEQUENCE [LARGE SCALE GENOMIC DNA]</scope>
</reference>
<feature type="chain" id="PRO_5019528119" evidence="1">
    <location>
        <begin position="22"/>
        <end position="108"/>
    </location>
</feature>
<comment type="caution">
    <text evidence="2">The sequence shown here is derived from an EMBL/GenBank/DDBJ whole genome shotgun (WGS) entry which is preliminary data.</text>
</comment>
<gene>
    <name evidence="2" type="ORF">chiPu_0027672</name>
</gene>
<protein>
    <submittedName>
        <fullName evidence="2">Uncharacterized protein</fullName>
    </submittedName>
</protein>
<feature type="signal peptide" evidence="1">
    <location>
        <begin position="1"/>
        <end position="21"/>
    </location>
</feature>
<keyword evidence="1" id="KW-0732">Signal</keyword>
<dbReference type="EMBL" id="BEZZ01110259">
    <property type="protein sequence ID" value="GCC43758.1"/>
    <property type="molecule type" value="Genomic_DNA"/>
</dbReference>
<dbReference type="Proteomes" id="UP000287033">
    <property type="component" value="Unassembled WGS sequence"/>
</dbReference>
<dbReference type="AlphaFoldDB" id="A0A401TMD9"/>